<accession>A0ABR6U550</accession>
<feature type="transmembrane region" description="Helical" evidence="2">
    <location>
        <begin position="142"/>
        <end position="162"/>
    </location>
</feature>
<comment type="caution">
    <text evidence="3">The sequence shown here is derived from an EMBL/GenBank/DDBJ whole genome shotgun (WGS) entry which is preliminary data.</text>
</comment>
<evidence type="ECO:0000256" key="1">
    <source>
        <dbReference type="SAM" id="MobiDB-lite"/>
    </source>
</evidence>
<dbReference type="RefSeq" id="WP_186344813.1">
    <property type="nucleotide sequence ID" value="NZ_BMMR01000002.1"/>
</dbReference>
<dbReference type="Proteomes" id="UP000604001">
    <property type="component" value="Unassembled WGS sequence"/>
</dbReference>
<reference evidence="3 4" key="1">
    <citation type="submission" date="2020-08" db="EMBL/GenBank/DDBJ databases">
        <title>novel species in genus Nocardioides.</title>
        <authorList>
            <person name="Zhang G."/>
        </authorList>
    </citation>
    <scope>NUCLEOTIDE SEQUENCE [LARGE SCALE GENOMIC DNA]</scope>
    <source>
        <strain evidence="3 4">SC8A-24</strain>
    </source>
</reference>
<feature type="transmembrane region" description="Helical" evidence="2">
    <location>
        <begin position="117"/>
        <end position="136"/>
    </location>
</feature>
<dbReference type="EMBL" id="JACMYC010000002">
    <property type="protein sequence ID" value="MBC2959554.1"/>
    <property type="molecule type" value="Genomic_DNA"/>
</dbReference>
<keyword evidence="2" id="KW-0812">Transmembrane</keyword>
<keyword evidence="2" id="KW-1133">Transmembrane helix</keyword>
<keyword evidence="4" id="KW-1185">Reference proteome</keyword>
<evidence type="ECO:0000256" key="2">
    <source>
        <dbReference type="SAM" id="Phobius"/>
    </source>
</evidence>
<evidence type="ECO:0000313" key="4">
    <source>
        <dbReference type="Proteomes" id="UP000604001"/>
    </source>
</evidence>
<keyword evidence="2" id="KW-0472">Membrane</keyword>
<name>A0ABR6U550_9ACTN</name>
<gene>
    <name evidence="3" type="ORF">H7344_04525</name>
</gene>
<evidence type="ECO:0000313" key="3">
    <source>
        <dbReference type="EMBL" id="MBC2959554.1"/>
    </source>
</evidence>
<sequence>MKPLQSVAMGLVVIGLTATFGEYDALPDPLGWVLVLVGVLRLPPDTERRPVLVALAALAGVVAVPLWVPATAEALEDVDASLAWALTLPQLGFVGLLCHVLAARATAAEDLPAARRLRFAVTLVVVVTALPVLVLGAGADVLATPAAVLAVATLVLVVWQLFTMSGRPWAGAPPPAARSGQSPAPGRSGP</sequence>
<feature type="compositionally biased region" description="Low complexity" evidence="1">
    <location>
        <begin position="177"/>
        <end position="190"/>
    </location>
</feature>
<feature type="transmembrane region" description="Helical" evidence="2">
    <location>
        <begin position="82"/>
        <end position="105"/>
    </location>
</feature>
<proteinExistence type="predicted"/>
<organism evidence="3 4">
    <name type="scientific">Nocardioides deserti</name>
    <dbReference type="NCBI Taxonomy" id="1588644"/>
    <lineage>
        <taxon>Bacteria</taxon>
        <taxon>Bacillati</taxon>
        <taxon>Actinomycetota</taxon>
        <taxon>Actinomycetes</taxon>
        <taxon>Propionibacteriales</taxon>
        <taxon>Nocardioidaceae</taxon>
        <taxon>Nocardioides</taxon>
    </lineage>
</organism>
<feature type="region of interest" description="Disordered" evidence="1">
    <location>
        <begin position="170"/>
        <end position="190"/>
    </location>
</feature>
<feature type="transmembrane region" description="Helical" evidence="2">
    <location>
        <begin position="51"/>
        <end position="70"/>
    </location>
</feature>
<protein>
    <submittedName>
        <fullName evidence="3">Uncharacterized protein</fullName>
    </submittedName>
</protein>